<dbReference type="InterPro" id="IPR012981">
    <property type="entry name" value="PIH1_N"/>
</dbReference>
<dbReference type="Pfam" id="PF08190">
    <property type="entry name" value="PIH1"/>
    <property type="match status" value="1"/>
</dbReference>
<protein>
    <recommendedName>
        <fullName evidence="3">PIH1 N-terminal domain-containing protein</fullName>
    </recommendedName>
</protein>
<dbReference type="PANTHER" id="PTHR22997:SF0">
    <property type="entry name" value="PIH1 DOMAIN-CONTAINING PROTEIN 1"/>
    <property type="match status" value="1"/>
</dbReference>
<dbReference type="GO" id="GO:0005737">
    <property type="term" value="C:cytoplasm"/>
    <property type="evidence" value="ECO:0007669"/>
    <property type="project" value="TreeGrafter"/>
</dbReference>
<reference evidence="4 5" key="1">
    <citation type="submission" date="2019-07" db="EMBL/GenBank/DDBJ databases">
        <title>Genomics analysis of Aphanomyces spp. identifies a new class of oomycete effector associated with host adaptation.</title>
        <authorList>
            <person name="Gaulin E."/>
        </authorList>
    </citation>
    <scope>NUCLEOTIDE SEQUENCE [LARGE SCALE GENOMIC DNA]</scope>
    <source>
        <strain evidence="4 5">ATCC 201684</strain>
    </source>
</reference>
<evidence type="ECO:0000259" key="3">
    <source>
        <dbReference type="Pfam" id="PF08190"/>
    </source>
</evidence>
<dbReference type="VEuPathDB" id="FungiDB:AeMF1_009407"/>
<accession>A0A6G0XP69</accession>
<dbReference type="AlphaFoldDB" id="A0A6G0XP69"/>
<evidence type="ECO:0000256" key="2">
    <source>
        <dbReference type="SAM" id="MobiDB-lite"/>
    </source>
</evidence>
<name>A0A6G0XP69_9STRA</name>
<dbReference type="EMBL" id="VJMJ01000029">
    <property type="protein sequence ID" value="KAF0742281.1"/>
    <property type="molecule type" value="Genomic_DNA"/>
</dbReference>
<gene>
    <name evidence="4" type="ORF">Ae201684_002684</name>
</gene>
<dbReference type="Proteomes" id="UP000481153">
    <property type="component" value="Unassembled WGS sequence"/>
</dbReference>
<dbReference type="PANTHER" id="PTHR22997">
    <property type="entry name" value="PIH1 DOMAIN-CONTAINING PROTEIN 1"/>
    <property type="match status" value="1"/>
</dbReference>
<sequence length="406" mass="45220">MGVDPATLGAEAQNIWSMLNDMSQNDPKAYREFIVNQMNEQKAMTNGRKKFTPTPGFVVKYRVHQSGKEQKLFINCCAHECVAIPKNPNNDKDVPRDTRSVPYTNNLEIPLAIGELRHLTIHDEPSIVVDAVFHPWVIERANWDSKFKMDAMQLASTWVEEEKKLKLIPPGKLIKSLYKGGNGSYGTNIITHDFIVPDEGSSLEEDNNASPKRRAEATQADKQLEAARPQPKVVLQTPKEVLQNRPSNQDPVEDSSTFELKLPSDAGRASKPRIEMIEEVKPTPTRKKSSAKSASVVKKGFLNKPSKNVAPLYPNGSTEGRPASAYANLLHRSKVVDMTNMPSETTKPSTKSTPAKSKSSDGAEVFDIEFDQLCMEAEPDLDNRHKVTETDPFLNDQLAKLLLGKM</sequence>
<feature type="compositionally biased region" description="Low complexity" evidence="2">
    <location>
        <begin position="342"/>
        <end position="357"/>
    </location>
</feature>
<keyword evidence="5" id="KW-1185">Reference proteome</keyword>
<dbReference type="InterPro" id="IPR050734">
    <property type="entry name" value="PIH1/Kintoun_subfamily"/>
</dbReference>
<feature type="domain" description="PIH1 N-terminal" evidence="3">
    <location>
        <begin position="34"/>
        <end position="168"/>
    </location>
</feature>
<evidence type="ECO:0000313" key="4">
    <source>
        <dbReference type="EMBL" id="KAF0742281.1"/>
    </source>
</evidence>
<feature type="region of interest" description="Disordered" evidence="2">
    <location>
        <begin position="340"/>
        <end position="362"/>
    </location>
</feature>
<feature type="compositionally biased region" description="Polar residues" evidence="2">
    <location>
        <begin position="244"/>
        <end position="258"/>
    </location>
</feature>
<organism evidence="4 5">
    <name type="scientific">Aphanomyces euteiches</name>
    <dbReference type="NCBI Taxonomy" id="100861"/>
    <lineage>
        <taxon>Eukaryota</taxon>
        <taxon>Sar</taxon>
        <taxon>Stramenopiles</taxon>
        <taxon>Oomycota</taxon>
        <taxon>Saprolegniomycetes</taxon>
        <taxon>Saprolegniales</taxon>
        <taxon>Verrucalvaceae</taxon>
        <taxon>Aphanomyces</taxon>
    </lineage>
</organism>
<evidence type="ECO:0000313" key="5">
    <source>
        <dbReference type="Proteomes" id="UP000481153"/>
    </source>
</evidence>
<evidence type="ECO:0000256" key="1">
    <source>
        <dbReference type="ARBA" id="ARBA00008511"/>
    </source>
</evidence>
<feature type="region of interest" description="Disordered" evidence="2">
    <location>
        <begin position="200"/>
        <end position="274"/>
    </location>
</feature>
<comment type="similarity">
    <text evidence="1">Belongs to the PIH1 family.</text>
</comment>
<proteinExistence type="inferred from homology"/>
<comment type="caution">
    <text evidence="4">The sequence shown here is derived from an EMBL/GenBank/DDBJ whole genome shotgun (WGS) entry which is preliminary data.</text>
</comment>